<dbReference type="InterPro" id="IPR003308">
    <property type="entry name" value="Integrase_Zn-bd_dom_N"/>
</dbReference>
<protein>
    <submittedName>
        <fullName evidence="10">POK11 protein</fullName>
    </submittedName>
</protein>
<dbReference type="PROSITE" id="PS50876">
    <property type="entry name" value="ZF_INTEGRASE"/>
    <property type="match status" value="1"/>
</dbReference>
<evidence type="ECO:0000256" key="6">
    <source>
        <dbReference type="ARBA" id="ARBA00022801"/>
    </source>
</evidence>
<keyword evidence="4" id="KW-0479">Metal-binding</keyword>
<evidence type="ECO:0000256" key="8">
    <source>
        <dbReference type="PROSITE-ProRule" id="PRU00450"/>
    </source>
</evidence>
<dbReference type="Proteomes" id="UP000532252">
    <property type="component" value="Unassembled WGS sequence"/>
</dbReference>
<evidence type="ECO:0000256" key="4">
    <source>
        <dbReference type="ARBA" id="ARBA00022723"/>
    </source>
</evidence>
<name>A0A7K5CM29_MOTAL</name>
<evidence type="ECO:0000256" key="3">
    <source>
        <dbReference type="ARBA" id="ARBA00022722"/>
    </source>
</evidence>
<sequence>TALPAPVNSFAMARESHEMFHQSAKSLKRQFDITWADAQGIVKSCSQCSLHGSGLGLGVNP</sequence>
<dbReference type="PANTHER" id="PTHR41694:SF3">
    <property type="entry name" value="RNA-DIRECTED DNA POLYMERASE-RELATED"/>
    <property type="match status" value="1"/>
</dbReference>
<feature type="non-terminal residue" evidence="10">
    <location>
        <position position="1"/>
    </location>
</feature>
<keyword evidence="5" id="KW-0255">Endonuclease</keyword>
<evidence type="ECO:0000256" key="5">
    <source>
        <dbReference type="ARBA" id="ARBA00022759"/>
    </source>
</evidence>
<dbReference type="GO" id="GO:0004519">
    <property type="term" value="F:endonuclease activity"/>
    <property type="evidence" value="ECO:0007669"/>
    <property type="project" value="UniProtKB-KW"/>
</dbReference>
<dbReference type="AlphaFoldDB" id="A0A7K5CM29"/>
<evidence type="ECO:0000256" key="2">
    <source>
        <dbReference type="ARBA" id="ARBA00022695"/>
    </source>
</evidence>
<dbReference type="Pfam" id="PF02022">
    <property type="entry name" value="Integrase_Zn"/>
    <property type="match status" value="1"/>
</dbReference>
<keyword evidence="8" id="KW-0863">Zinc-finger</keyword>
<keyword evidence="7" id="KW-0695">RNA-directed DNA polymerase</keyword>
<dbReference type="GO" id="GO:0003964">
    <property type="term" value="F:RNA-directed DNA polymerase activity"/>
    <property type="evidence" value="ECO:0007669"/>
    <property type="project" value="UniProtKB-KW"/>
</dbReference>
<organism evidence="10 11">
    <name type="scientific">Motacilla alba</name>
    <name type="common">White wagtail</name>
    <name type="synonym">Pied wagtail</name>
    <dbReference type="NCBI Taxonomy" id="45807"/>
    <lineage>
        <taxon>Eukaryota</taxon>
        <taxon>Metazoa</taxon>
        <taxon>Chordata</taxon>
        <taxon>Craniata</taxon>
        <taxon>Vertebrata</taxon>
        <taxon>Euteleostomi</taxon>
        <taxon>Archelosauria</taxon>
        <taxon>Archosauria</taxon>
        <taxon>Dinosauria</taxon>
        <taxon>Saurischia</taxon>
        <taxon>Theropoda</taxon>
        <taxon>Coelurosauria</taxon>
        <taxon>Aves</taxon>
        <taxon>Neognathae</taxon>
        <taxon>Neoaves</taxon>
        <taxon>Telluraves</taxon>
        <taxon>Australaves</taxon>
        <taxon>Passeriformes</taxon>
        <taxon>Passeroidea</taxon>
        <taxon>Motacillidae</taxon>
        <taxon>Motacilla</taxon>
    </lineage>
</organism>
<dbReference type="InterPro" id="IPR017856">
    <property type="entry name" value="Integrase-like_N"/>
</dbReference>
<evidence type="ECO:0000313" key="10">
    <source>
        <dbReference type="EMBL" id="NWS09018.1"/>
    </source>
</evidence>
<evidence type="ECO:0000259" key="9">
    <source>
        <dbReference type="PROSITE" id="PS50876"/>
    </source>
</evidence>
<evidence type="ECO:0000313" key="11">
    <source>
        <dbReference type="Proteomes" id="UP000532252"/>
    </source>
</evidence>
<comment type="caution">
    <text evidence="10">The sequence shown here is derived from an EMBL/GenBank/DDBJ whole genome shotgun (WGS) entry which is preliminary data.</text>
</comment>
<keyword evidence="2" id="KW-0548">Nucleotidyltransferase</keyword>
<keyword evidence="1" id="KW-0808">Transferase</keyword>
<dbReference type="GO" id="GO:0008270">
    <property type="term" value="F:zinc ion binding"/>
    <property type="evidence" value="ECO:0007669"/>
    <property type="project" value="UniProtKB-KW"/>
</dbReference>
<dbReference type="PANTHER" id="PTHR41694">
    <property type="entry name" value="ENDOGENOUS RETROVIRUS GROUP K MEMBER POL PROTEIN"/>
    <property type="match status" value="1"/>
</dbReference>
<accession>A0A7K5CM29</accession>
<dbReference type="EMBL" id="VXBE01012336">
    <property type="protein sequence ID" value="NWS09018.1"/>
    <property type="molecule type" value="Genomic_DNA"/>
</dbReference>
<feature type="domain" description="Integrase-type" evidence="9">
    <location>
        <begin position="8"/>
        <end position="49"/>
    </location>
</feature>
<evidence type="ECO:0000256" key="1">
    <source>
        <dbReference type="ARBA" id="ARBA00022679"/>
    </source>
</evidence>
<keyword evidence="8" id="KW-0862">Zinc</keyword>
<dbReference type="SUPFAM" id="SSF46919">
    <property type="entry name" value="N-terminal Zn binding domain of HIV integrase"/>
    <property type="match status" value="1"/>
</dbReference>
<evidence type="ECO:0000256" key="7">
    <source>
        <dbReference type="ARBA" id="ARBA00022918"/>
    </source>
</evidence>
<keyword evidence="11" id="KW-1185">Reference proteome</keyword>
<gene>
    <name evidence="10" type="primary">Ervk11_3</name>
    <name evidence="10" type="ORF">MOTALB_R15125</name>
</gene>
<proteinExistence type="predicted"/>
<dbReference type="GO" id="GO:0016787">
    <property type="term" value="F:hydrolase activity"/>
    <property type="evidence" value="ECO:0007669"/>
    <property type="project" value="UniProtKB-KW"/>
</dbReference>
<keyword evidence="3" id="KW-0540">Nuclease</keyword>
<dbReference type="GO" id="GO:0035613">
    <property type="term" value="F:RNA stem-loop binding"/>
    <property type="evidence" value="ECO:0007669"/>
    <property type="project" value="TreeGrafter"/>
</dbReference>
<reference evidence="10 11" key="1">
    <citation type="submission" date="2019-09" db="EMBL/GenBank/DDBJ databases">
        <title>Bird 10,000 Genomes (B10K) Project - Family phase.</title>
        <authorList>
            <person name="Zhang G."/>
        </authorList>
    </citation>
    <scope>NUCLEOTIDE SEQUENCE [LARGE SCALE GENOMIC DNA]</scope>
    <source>
        <strain evidence="10">B10K-DU-001-75</strain>
        <tissue evidence="10">Muscle</tissue>
    </source>
</reference>
<feature type="non-terminal residue" evidence="10">
    <location>
        <position position="61"/>
    </location>
</feature>
<keyword evidence="6" id="KW-0378">Hydrolase</keyword>
<dbReference type="Gene3D" id="1.10.10.200">
    <property type="match status" value="1"/>
</dbReference>